<dbReference type="RefSeq" id="WP_310895552.1">
    <property type="nucleotide sequence ID" value="NZ_JAMQOM010000002.1"/>
</dbReference>
<keyword evidence="1" id="KW-0175">Coiled coil</keyword>
<comment type="caution">
    <text evidence="3">The sequence shown here is derived from an EMBL/GenBank/DDBJ whole genome shotgun (WGS) entry which is preliminary data.</text>
</comment>
<organism evidence="3 4">
    <name type="scientific">Haloarcula terrestris</name>
    <dbReference type="NCBI Taxonomy" id="2950533"/>
    <lineage>
        <taxon>Archaea</taxon>
        <taxon>Methanobacteriati</taxon>
        <taxon>Methanobacteriota</taxon>
        <taxon>Stenosarchaea group</taxon>
        <taxon>Halobacteria</taxon>
        <taxon>Halobacteriales</taxon>
        <taxon>Haloarculaceae</taxon>
        <taxon>Haloarcula</taxon>
    </lineage>
</organism>
<protein>
    <submittedName>
        <fullName evidence="3">Uncharacterized protein</fullName>
    </submittedName>
</protein>
<feature type="coiled-coil region" evidence="1">
    <location>
        <begin position="14"/>
        <end position="41"/>
    </location>
</feature>
<feature type="region of interest" description="Disordered" evidence="2">
    <location>
        <begin position="104"/>
        <end position="130"/>
    </location>
</feature>
<reference evidence="3 4" key="1">
    <citation type="submission" date="2022-06" db="EMBL/GenBank/DDBJ databases">
        <title>Haloarcula sp. a new haloarchaeum isolate from saline soil.</title>
        <authorList>
            <person name="Strakova D."/>
            <person name="Galisteo C."/>
            <person name="Sanchez-Porro C."/>
            <person name="Ventosa A."/>
        </authorList>
    </citation>
    <scope>NUCLEOTIDE SEQUENCE [LARGE SCALE GENOMIC DNA]</scope>
    <source>
        <strain evidence="3 4">S1AR25-5A</strain>
    </source>
</reference>
<gene>
    <name evidence="3" type="ORF">NDI54_05890</name>
</gene>
<evidence type="ECO:0000256" key="1">
    <source>
        <dbReference type="SAM" id="Coils"/>
    </source>
</evidence>
<dbReference type="EMBL" id="JAMQOM010000002">
    <property type="protein sequence ID" value="MDS0220885.1"/>
    <property type="molecule type" value="Genomic_DNA"/>
</dbReference>
<sequence length="130" mass="14026">MATDDSTETLRRRLSMANRTLDDLTSTAEELADRLSRLEDAVDALGGGDEPDDETEQMAREVMAADDVLAMRREGRTAREHLAAAYGIDAEAADGVTDLQERLAAARGDDESAGAEQTATDRLAELREDG</sequence>
<evidence type="ECO:0000256" key="2">
    <source>
        <dbReference type="SAM" id="MobiDB-lite"/>
    </source>
</evidence>
<name>A0AAE4EVF4_9EURY</name>
<evidence type="ECO:0000313" key="3">
    <source>
        <dbReference type="EMBL" id="MDS0220885.1"/>
    </source>
</evidence>
<accession>A0AAE4EVF4</accession>
<dbReference type="AlphaFoldDB" id="A0AAE4EVF4"/>
<proteinExistence type="predicted"/>
<evidence type="ECO:0000313" key="4">
    <source>
        <dbReference type="Proteomes" id="UP001253439"/>
    </source>
</evidence>
<keyword evidence="4" id="KW-1185">Reference proteome</keyword>
<dbReference type="Proteomes" id="UP001253439">
    <property type="component" value="Unassembled WGS sequence"/>
</dbReference>